<organism evidence="1">
    <name type="scientific">marine sediment metagenome</name>
    <dbReference type="NCBI Taxonomy" id="412755"/>
    <lineage>
        <taxon>unclassified sequences</taxon>
        <taxon>metagenomes</taxon>
        <taxon>ecological metagenomes</taxon>
    </lineage>
</organism>
<comment type="caution">
    <text evidence="1">The sequence shown here is derived from an EMBL/GenBank/DDBJ whole genome shotgun (WGS) entry which is preliminary data.</text>
</comment>
<reference evidence="1" key="1">
    <citation type="journal article" date="2014" name="Front. Microbiol.">
        <title>High frequency of phylogenetically diverse reductive dehalogenase-homologous genes in deep subseafloor sedimentary metagenomes.</title>
        <authorList>
            <person name="Kawai M."/>
            <person name="Futagami T."/>
            <person name="Toyoda A."/>
            <person name="Takaki Y."/>
            <person name="Nishi S."/>
            <person name="Hori S."/>
            <person name="Arai W."/>
            <person name="Tsubouchi T."/>
            <person name="Morono Y."/>
            <person name="Uchiyama I."/>
            <person name="Ito T."/>
            <person name="Fujiyama A."/>
            <person name="Inagaki F."/>
            <person name="Takami H."/>
        </authorList>
    </citation>
    <scope>NUCLEOTIDE SEQUENCE</scope>
    <source>
        <strain evidence="1">Expedition CK06-06</strain>
    </source>
</reference>
<evidence type="ECO:0000313" key="1">
    <source>
        <dbReference type="EMBL" id="GAF92152.1"/>
    </source>
</evidence>
<dbReference type="AlphaFoldDB" id="X0TVI1"/>
<feature type="non-terminal residue" evidence="1">
    <location>
        <position position="100"/>
    </location>
</feature>
<gene>
    <name evidence="1" type="ORF">S01H1_31664</name>
</gene>
<dbReference type="EMBL" id="BARS01019551">
    <property type="protein sequence ID" value="GAF92152.1"/>
    <property type="molecule type" value="Genomic_DNA"/>
</dbReference>
<accession>X0TVI1</accession>
<proteinExistence type="predicted"/>
<protein>
    <submittedName>
        <fullName evidence="1">Uncharacterized protein</fullName>
    </submittedName>
</protein>
<name>X0TVI1_9ZZZZ</name>
<sequence>MPWLSSLKKEEPMSEFGYKHEDPEIGVFYSRLNPEDLRKTDNAKGEEYAQILNQSVNKDYQQFIREYTPITDPFMHELRVHIFRRDRHFKKANKSSNPKE</sequence>